<evidence type="ECO:0000313" key="1">
    <source>
        <dbReference type="EMBL" id="NUZ04886.1"/>
    </source>
</evidence>
<gene>
    <name evidence="1" type="ORF">HQN59_03840</name>
</gene>
<dbReference type="AlphaFoldDB" id="A0A7Y6NKR4"/>
<sequence length="375" mass="39320">MPHVSSQTPSTLDAPTSASAGHWPALVAQVGVEIAAPLTAAIEQINAALASGKIDRRGLRALRDEIERARQVGIMGQQLTRFAAGGVHQVDETLALDEMLTSVLAQAARRTLARGITVEPDLQPVQVRADASLLFGLLNTVLDWAMASADERIAFTIDVKPWPKHARIACRFGHAPSAGGGAADAGPDSIAWHLLAATAQAMGLVVDRRQVVGTTTLTIEFPRTVDPEAEGVTASEAIATTGAAPGGTPLNAASTIDGRHVLIVASRREMRVLIRDALRDLNLLLDIVGTVDEAAAFCRESMPDAVIIEAIQVGARFQAFRDEVAGAAPVFVEILEQGTTFELAGSTGAATSRVGRDVVASALPAALMFELSKRA</sequence>
<dbReference type="RefSeq" id="WP_176066182.1">
    <property type="nucleotide sequence ID" value="NZ_JABWMJ010000001.1"/>
</dbReference>
<dbReference type="Proteomes" id="UP000529637">
    <property type="component" value="Unassembled WGS sequence"/>
</dbReference>
<reference evidence="1 2" key="1">
    <citation type="submission" date="2020-06" db="EMBL/GenBank/DDBJ databases">
        <title>Schlegella sp. ID0723 isolated from air conditioner.</title>
        <authorList>
            <person name="Kim D.Y."/>
            <person name="Kim D.-U."/>
        </authorList>
    </citation>
    <scope>NUCLEOTIDE SEQUENCE [LARGE SCALE GENOMIC DNA]</scope>
    <source>
        <strain evidence="1 2">ID0723</strain>
    </source>
</reference>
<proteinExistence type="predicted"/>
<name>A0A7Y6NKR4_9BURK</name>
<keyword evidence="2" id="KW-1185">Reference proteome</keyword>
<accession>A0A7Y6NKR4</accession>
<comment type="caution">
    <text evidence="1">The sequence shown here is derived from an EMBL/GenBank/DDBJ whole genome shotgun (WGS) entry which is preliminary data.</text>
</comment>
<dbReference type="EMBL" id="JABWMJ010000001">
    <property type="protein sequence ID" value="NUZ04886.1"/>
    <property type="molecule type" value="Genomic_DNA"/>
</dbReference>
<organism evidence="1 2">
    <name type="scientific">Piscinibacter koreensis</name>
    <dbReference type="NCBI Taxonomy" id="2742824"/>
    <lineage>
        <taxon>Bacteria</taxon>
        <taxon>Pseudomonadati</taxon>
        <taxon>Pseudomonadota</taxon>
        <taxon>Betaproteobacteria</taxon>
        <taxon>Burkholderiales</taxon>
        <taxon>Sphaerotilaceae</taxon>
        <taxon>Piscinibacter</taxon>
    </lineage>
</organism>
<protein>
    <submittedName>
        <fullName evidence="1">Uncharacterized protein</fullName>
    </submittedName>
</protein>
<evidence type="ECO:0000313" key="2">
    <source>
        <dbReference type="Proteomes" id="UP000529637"/>
    </source>
</evidence>